<comment type="caution">
    <text evidence="2">The sequence shown here is derived from an EMBL/GenBank/DDBJ whole genome shotgun (WGS) entry which is preliminary data.</text>
</comment>
<evidence type="ECO:0000313" key="3">
    <source>
        <dbReference type="Proteomes" id="UP000573603"/>
    </source>
</evidence>
<sequence>MPFRHTDVKTVHVSLVALEPGIPSDISPPIFLQKAPPQPKANSTGQIHGPTKAAENWRALTSLPRTGAGLASVDQSLHAFD</sequence>
<dbReference type="Proteomes" id="UP000573603">
    <property type="component" value="Unassembled WGS sequence"/>
</dbReference>
<dbReference type="EMBL" id="JABEVY010000542">
    <property type="protein sequence ID" value="KAF5230148.1"/>
    <property type="molecule type" value="Genomic_DNA"/>
</dbReference>
<evidence type="ECO:0000313" key="2">
    <source>
        <dbReference type="EMBL" id="KAF5230148.1"/>
    </source>
</evidence>
<reference evidence="2 3" key="1">
    <citation type="journal article" date="2020" name="BMC Genomics">
        <title>Correction to: Identification and distribution of gene clusters required for synthesis of sphingolipid metabolism inhibitors in diverse species of the filamentous fungus Fusarium.</title>
        <authorList>
            <person name="Kim H.S."/>
            <person name="Lohmar J.M."/>
            <person name="Busman M."/>
            <person name="Brown D.W."/>
            <person name="Naumann T.A."/>
            <person name="Divon H.H."/>
            <person name="Lysoe E."/>
            <person name="Uhlig S."/>
            <person name="Proctor R.H."/>
        </authorList>
    </citation>
    <scope>NUCLEOTIDE SEQUENCE [LARGE SCALE GENOMIC DNA]</scope>
    <source>
        <strain evidence="2 3">NRRL 25214</strain>
    </source>
</reference>
<dbReference type="AlphaFoldDB" id="A0A8H5DNL1"/>
<proteinExistence type="predicted"/>
<protein>
    <submittedName>
        <fullName evidence="2">Uncharacterized protein</fullName>
    </submittedName>
</protein>
<evidence type="ECO:0000256" key="1">
    <source>
        <dbReference type="SAM" id="MobiDB-lite"/>
    </source>
</evidence>
<accession>A0A8H5DNL1</accession>
<keyword evidence="3" id="KW-1185">Reference proteome</keyword>
<feature type="region of interest" description="Disordered" evidence="1">
    <location>
        <begin position="28"/>
        <end position="53"/>
    </location>
</feature>
<organism evidence="2 3">
    <name type="scientific">Fusarium anthophilum</name>
    <dbReference type="NCBI Taxonomy" id="48485"/>
    <lineage>
        <taxon>Eukaryota</taxon>
        <taxon>Fungi</taxon>
        <taxon>Dikarya</taxon>
        <taxon>Ascomycota</taxon>
        <taxon>Pezizomycotina</taxon>
        <taxon>Sordariomycetes</taxon>
        <taxon>Hypocreomycetidae</taxon>
        <taxon>Hypocreales</taxon>
        <taxon>Nectriaceae</taxon>
        <taxon>Fusarium</taxon>
        <taxon>Fusarium fujikuroi species complex</taxon>
    </lineage>
</organism>
<name>A0A8H5DNL1_9HYPO</name>
<gene>
    <name evidence="2" type="ORF">FANTH_13963</name>
</gene>